<comment type="subunit">
    <text evidence="13">Oligomeric complex that consists of at least the alpha, beta, beta', gamma, delta, epsilon and zeta subunits.</text>
</comment>
<dbReference type="Pfam" id="PF04053">
    <property type="entry name" value="B-prop_COPA_B_2nd"/>
    <property type="match status" value="1"/>
</dbReference>
<dbReference type="InterPro" id="IPR056176">
    <property type="entry name" value="TPR_COPA_B"/>
</dbReference>
<comment type="caution">
    <text evidence="18">The sequence shown here is derived from an EMBL/GenBank/DDBJ whole genome shotgun (WGS) entry which is preliminary data.</text>
</comment>
<evidence type="ECO:0000256" key="11">
    <source>
        <dbReference type="ARBA" id="ARBA00023329"/>
    </source>
</evidence>
<accession>A0A0J9XE03</accession>
<evidence type="ECO:0000256" key="9">
    <source>
        <dbReference type="ARBA" id="ARBA00023034"/>
    </source>
</evidence>
<feature type="repeat" description="WD" evidence="14">
    <location>
        <begin position="180"/>
        <end position="223"/>
    </location>
</feature>
<dbReference type="CDD" id="cd22947">
    <property type="entry name" value="Coatomer_WDAD_beta-like"/>
    <property type="match status" value="1"/>
</dbReference>
<evidence type="ECO:0000256" key="10">
    <source>
        <dbReference type="ARBA" id="ARBA00023136"/>
    </source>
</evidence>
<keyword evidence="5 14" id="KW-0853">WD repeat</keyword>
<dbReference type="PANTHER" id="PTHR19876">
    <property type="entry name" value="COATOMER"/>
    <property type="match status" value="1"/>
</dbReference>
<organism evidence="18 19">
    <name type="scientific">Geotrichum candidum</name>
    <name type="common">Oospora lactis</name>
    <name type="synonym">Dipodascus geotrichum</name>
    <dbReference type="NCBI Taxonomy" id="1173061"/>
    <lineage>
        <taxon>Eukaryota</taxon>
        <taxon>Fungi</taxon>
        <taxon>Dikarya</taxon>
        <taxon>Ascomycota</taxon>
        <taxon>Saccharomycotina</taxon>
        <taxon>Dipodascomycetes</taxon>
        <taxon>Dipodascales</taxon>
        <taxon>Dipodascaceae</taxon>
        <taxon>Geotrichum</taxon>
    </lineage>
</organism>
<name>A0A0J9XE03_GEOCN</name>
<feature type="compositionally biased region" description="Low complexity" evidence="15">
    <location>
        <begin position="838"/>
        <end position="848"/>
    </location>
</feature>
<dbReference type="InterPro" id="IPR001680">
    <property type="entry name" value="WD40_rpt"/>
</dbReference>
<reference evidence="18" key="1">
    <citation type="submission" date="2014-03" db="EMBL/GenBank/DDBJ databases">
        <authorList>
            <person name="Casaregola S."/>
        </authorList>
    </citation>
    <scope>NUCLEOTIDE SEQUENCE [LARGE SCALE GENOMIC DNA]</scope>
    <source>
        <strain evidence="18">CLIB 918</strain>
    </source>
</reference>
<dbReference type="EMBL" id="CCBN010000011">
    <property type="protein sequence ID" value="CDO55594.1"/>
    <property type="molecule type" value="Genomic_DNA"/>
</dbReference>
<feature type="repeat" description="WD" evidence="14">
    <location>
        <begin position="224"/>
        <end position="265"/>
    </location>
</feature>
<dbReference type="PRINTS" id="PR00320">
    <property type="entry name" value="GPROTEINBRPT"/>
</dbReference>
<dbReference type="PROSITE" id="PS50294">
    <property type="entry name" value="WD_REPEATS_REGION"/>
    <property type="match status" value="4"/>
</dbReference>
<dbReference type="Pfam" id="PF00400">
    <property type="entry name" value="WD40"/>
    <property type="match status" value="4"/>
</dbReference>
<dbReference type="GO" id="GO:0000139">
    <property type="term" value="C:Golgi membrane"/>
    <property type="evidence" value="ECO:0007669"/>
    <property type="project" value="UniProtKB-SubCell"/>
</dbReference>
<feature type="domain" description="COPA/B second beta-propeller" evidence="16">
    <location>
        <begin position="318"/>
        <end position="576"/>
    </location>
</feature>
<evidence type="ECO:0000259" key="16">
    <source>
        <dbReference type="Pfam" id="PF04053"/>
    </source>
</evidence>
<dbReference type="GO" id="GO:0030126">
    <property type="term" value="C:COPI vesicle coat"/>
    <property type="evidence" value="ECO:0007669"/>
    <property type="project" value="TreeGrafter"/>
</dbReference>
<keyword evidence="4 13" id="KW-0963">Cytoplasm</keyword>
<dbReference type="GO" id="GO:0005198">
    <property type="term" value="F:structural molecule activity"/>
    <property type="evidence" value="ECO:0007669"/>
    <property type="project" value="UniProtKB-UniRule"/>
</dbReference>
<keyword evidence="8 13" id="KW-0653">Protein transport</keyword>
<dbReference type="Gene3D" id="2.130.10.10">
    <property type="entry name" value="YVTN repeat-like/Quinoprotein amine dehydrogenase"/>
    <property type="match status" value="1"/>
</dbReference>
<evidence type="ECO:0000256" key="6">
    <source>
        <dbReference type="ARBA" id="ARBA00022737"/>
    </source>
</evidence>
<dbReference type="FunFam" id="1.25.40.470:FF:000001">
    <property type="entry name" value="Coatomer subunit beta"/>
    <property type="match status" value="1"/>
</dbReference>
<gene>
    <name evidence="18" type="ORF">BN980_GECA11s03552g</name>
</gene>
<keyword evidence="11 13" id="KW-0968">Cytoplasmic vesicle</keyword>
<evidence type="ECO:0000256" key="8">
    <source>
        <dbReference type="ARBA" id="ARBA00022927"/>
    </source>
</evidence>
<keyword evidence="7 13" id="KW-0931">ER-Golgi transport</keyword>
<dbReference type="InterPro" id="IPR015943">
    <property type="entry name" value="WD40/YVTN_repeat-like_dom_sf"/>
</dbReference>
<dbReference type="PROSITE" id="PS50082">
    <property type="entry name" value="WD_REPEATS_2"/>
    <property type="match status" value="4"/>
</dbReference>
<comment type="subcellular location">
    <subcellularLocation>
        <location evidence="1 13">Cytoplasmic vesicle</location>
        <location evidence="1 13">COPI-coated vesicle membrane</location>
        <topology evidence="1 13">Peripheral membrane protein</topology>
        <orientation evidence="1 13">Cytoplasmic side</orientation>
    </subcellularLocation>
    <subcellularLocation>
        <location evidence="13">Golgi apparatus membrane</location>
        <topology evidence="13">Peripheral membrane protein</topology>
        <orientation evidence="13">Cytoplasmic side</orientation>
    </subcellularLocation>
    <text evidence="13">The coatomer is cytoplasmic or polymerized on the cytoplasmic side of the Golgi, as well as on the vesicles/buds originating from it.</text>
</comment>
<dbReference type="GO" id="GO:0006888">
    <property type="term" value="P:endoplasmic reticulum to Golgi vesicle-mediated transport"/>
    <property type="evidence" value="ECO:0007669"/>
    <property type="project" value="TreeGrafter"/>
</dbReference>
<dbReference type="InterPro" id="IPR006692">
    <property type="entry name" value="Beta-prop_COPA/B_2nd"/>
</dbReference>
<dbReference type="STRING" id="1173061.A0A0J9XE03"/>
<keyword evidence="19" id="KW-1185">Reference proteome</keyword>
<evidence type="ECO:0000256" key="5">
    <source>
        <dbReference type="ARBA" id="ARBA00022574"/>
    </source>
</evidence>
<comment type="function">
    <text evidence="12 13">The coatomer is a cytosolic protein complex that binds to dilysine motifs and reversibly associates with Golgi non-clathrin-coated vesicles, which further mediate biosynthetic protein transport from the ER, via the Golgi up to the trans Golgi network. Coatomer complex is required for budding from Golgi membranes, and is essential for the retrograde Golgi-to-ER transport of dilysine-tagged proteins.</text>
</comment>
<protein>
    <recommendedName>
        <fullName evidence="13">Coatomer subunit beta'</fullName>
    </recommendedName>
</protein>
<comment type="similarity">
    <text evidence="2 13">Belongs to the WD repeat COPB2 family.</text>
</comment>
<dbReference type="PANTHER" id="PTHR19876:SF2">
    <property type="entry name" value="COATOMER SUBUNIT BETA"/>
    <property type="match status" value="1"/>
</dbReference>
<feature type="region of interest" description="Disordered" evidence="15">
    <location>
        <begin position="838"/>
        <end position="861"/>
    </location>
</feature>
<evidence type="ECO:0000256" key="14">
    <source>
        <dbReference type="PROSITE-ProRule" id="PRU00221"/>
    </source>
</evidence>
<dbReference type="Gene3D" id="1.25.40.470">
    <property type="match status" value="1"/>
</dbReference>
<dbReference type="GO" id="GO:0006890">
    <property type="term" value="P:retrograde vesicle-mediated transport, Golgi to endoplasmic reticulum"/>
    <property type="evidence" value="ECO:0007669"/>
    <property type="project" value="TreeGrafter"/>
</dbReference>
<evidence type="ECO:0000313" key="18">
    <source>
        <dbReference type="EMBL" id="CDO55594.1"/>
    </source>
</evidence>
<feature type="domain" description="COPA/B TPR" evidence="17">
    <location>
        <begin position="593"/>
        <end position="772"/>
    </location>
</feature>
<dbReference type="GO" id="GO:0006891">
    <property type="term" value="P:intra-Golgi vesicle-mediated transport"/>
    <property type="evidence" value="ECO:0007669"/>
    <property type="project" value="TreeGrafter"/>
</dbReference>
<evidence type="ECO:0000256" key="3">
    <source>
        <dbReference type="ARBA" id="ARBA00022448"/>
    </source>
</evidence>
<dbReference type="PIRSF" id="PIRSF005567">
    <property type="entry name" value="Coatomer_beta'_subunit"/>
    <property type="match status" value="1"/>
</dbReference>
<proteinExistence type="inferred from homology"/>
<dbReference type="AlphaFoldDB" id="A0A0J9XE03"/>
<dbReference type="OrthoDB" id="10261470at2759"/>
<dbReference type="SMART" id="SM00320">
    <property type="entry name" value="WD40"/>
    <property type="match status" value="6"/>
</dbReference>
<dbReference type="CDD" id="cd00200">
    <property type="entry name" value="WD40"/>
    <property type="match status" value="1"/>
</dbReference>
<dbReference type="InterPro" id="IPR016453">
    <property type="entry name" value="COPB2"/>
</dbReference>
<keyword evidence="10 13" id="KW-0472">Membrane</keyword>
<evidence type="ECO:0000256" key="15">
    <source>
        <dbReference type="SAM" id="MobiDB-lite"/>
    </source>
</evidence>
<evidence type="ECO:0000256" key="1">
    <source>
        <dbReference type="ARBA" id="ARBA00004347"/>
    </source>
</evidence>
<dbReference type="Proteomes" id="UP000242525">
    <property type="component" value="Unassembled WGS sequence"/>
</dbReference>
<keyword evidence="3 13" id="KW-0813">Transport</keyword>
<keyword evidence="6" id="KW-0677">Repeat</keyword>
<dbReference type="GO" id="GO:0006886">
    <property type="term" value="P:intracellular protein transport"/>
    <property type="evidence" value="ECO:0007669"/>
    <property type="project" value="UniProtKB-UniRule"/>
</dbReference>
<dbReference type="InterPro" id="IPR020472">
    <property type="entry name" value="WD40_PAC1"/>
</dbReference>
<dbReference type="Pfam" id="PF23953">
    <property type="entry name" value="TPR_COPA_B"/>
    <property type="match status" value="1"/>
</dbReference>
<evidence type="ECO:0000259" key="17">
    <source>
        <dbReference type="Pfam" id="PF23953"/>
    </source>
</evidence>
<dbReference type="InterPro" id="IPR050844">
    <property type="entry name" value="Coatomer_complex_subunit"/>
</dbReference>
<evidence type="ECO:0000256" key="2">
    <source>
        <dbReference type="ARBA" id="ARBA00010844"/>
    </source>
</evidence>
<evidence type="ECO:0000256" key="13">
    <source>
        <dbReference type="PIRNR" id="PIRNR005567"/>
    </source>
</evidence>
<feature type="repeat" description="WD" evidence="14">
    <location>
        <begin position="136"/>
        <end position="178"/>
    </location>
</feature>
<sequence length="861" mass="95950">MKFDIKKQLQLRTERVKGIDFHPTEPWVLITLFSGRVQIVSYETKAIVRTIEVSDVPVRAGRFIARKNWIVVGSDDYQIRVFNYNTSEKVAQFEAHPDYIRALAVHPTQPLVISGADDASIKMWNWEQGWRQVRSFEGHNHYVMYLAFNPKDPNTFASACLDGSVKIWSLGSSTPNLTFLAHETSGVNFVEYYPHADKPYLITSSDDKTIRVWDYQMKGNVATIEGHTSNVSFAVFHPELPIIISGSEDNSVKIWNSNTFKLEETLNYGLDRSWCVSCRKGSNLVALGFDSGSVVLQLGQDNPAISMDPNGKLIWAKHSEVYSSIVKHTDDLKDGDILPLTQKDLGSVEVYPTQLVHSPNGRFVAVTGDGEYIIYTALAWRNKAFGSGLDFAWAQDSNEFAVRDSSSNVKVFKNFKERPSGHLNVPFRASKIFGGTLLGIKGDDFIAFYDWDTGKLVRRVDVVAEQVCWSESGELLAIITSDTFYVLKFDREIFLNALQTGAHNDEDGAEDSFDVIYDISDSVRTGKWVGDCFIYTTFSNKLHYLVGGETYTINHFEKQMYLLGYIPRDDSIYLADKDVNVTSYHLSLKVIEYQTVVLRGDLDLAAELLEDIPASDRTKVSRFLQAQGYTELALQISEDADQKFELALSLGDLDTAKTIAEELKDDFKWKALGDSALQAWNITLAEESFKNAKDLESLFLIYSSTGDKNGLSEVADKAASAGKFNLAFNAAWLLKDVSKSVELLNKTGRHSEAALLGLTYGADVTESVDNWKNSLKAQGKTKTADSISSPQEEPEKFPHLLKNGNGAANLIDVEEQEELVEVEPVEVDLIKTEEIAVEPVEPAAPVAAQSDSDSPSDLIDA</sequence>
<dbReference type="InterPro" id="IPR036322">
    <property type="entry name" value="WD40_repeat_dom_sf"/>
</dbReference>
<feature type="repeat" description="WD" evidence="14">
    <location>
        <begin position="93"/>
        <end position="125"/>
    </location>
</feature>
<evidence type="ECO:0000256" key="12">
    <source>
        <dbReference type="ARBA" id="ARBA00025536"/>
    </source>
</evidence>
<dbReference type="SUPFAM" id="SSF50978">
    <property type="entry name" value="WD40 repeat-like"/>
    <property type="match status" value="1"/>
</dbReference>
<evidence type="ECO:0000313" key="19">
    <source>
        <dbReference type="Proteomes" id="UP000242525"/>
    </source>
</evidence>
<dbReference type="SUPFAM" id="SSF51004">
    <property type="entry name" value="C-terminal (heme d1) domain of cytochrome cd1-nitrite reductase"/>
    <property type="match status" value="1"/>
</dbReference>
<dbReference type="FunFam" id="2.130.10.10:FF:000016">
    <property type="entry name" value="Coatomer alpha subunit, putative"/>
    <property type="match status" value="1"/>
</dbReference>
<evidence type="ECO:0000256" key="4">
    <source>
        <dbReference type="ARBA" id="ARBA00022490"/>
    </source>
</evidence>
<keyword evidence="9 13" id="KW-0333">Golgi apparatus</keyword>
<dbReference type="InterPro" id="IPR011048">
    <property type="entry name" value="Haem_d1_sf"/>
</dbReference>
<evidence type="ECO:0000256" key="7">
    <source>
        <dbReference type="ARBA" id="ARBA00022892"/>
    </source>
</evidence>